<dbReference type="SUPFAM" id="SSF51064">
    <property type="entry name" value="Head domain of nucleotide exchange factor GrpE"/>
    <property type="match status" value="1"/>
</dbReference>
<comment type="subcellular location">
    <subcellularLocation>
        <location evidence="4">Cytoplasm</location>
    </subcellularLocation>
</comment>
<dbReference type="HAMAP" id="MF_01151">
    <property type="entry name" value="GrpE"/>
    <property type="match status" value="1"/>
</dbReference>
<evidence type="ECO:0000313" key="7">
    <source>
        <dbReference type="EMBL" id="MCX5616834.1"/>
    </source>
</evidence>
<evidence type="ECO:0000256" key="6">
    <source>
        <dbReference type="SAM" id="MobiDB-lite"/>
    </source>
</evidence>
<dbReference type="RefSeq" id="WP_266127813.1">
    <property type="nucleotide sequence ID" value="NZ_JANIDV010000005.1"/>
</dbReference>
<dbReference type="Pfam" id="PF01025">
    <property type="entry name" value="GrpE"/>
    <property type="match status" value="1"/>
</dbReference>
<comment type="subunit">
    <text evidence="4">Homodimer.</text>
</comment>
<name>A0ABT3WES5_9PROT</name>
<comment type="caution">
    <text evidence="7">The sequence shown here is derived from an EMBL/GenBank/DDBJ whole genome shotgun (WGS) entry which is preliminary data.</text>
</comment>
<gene>
    <name evidence="4" type="primary">grpE</name>
    <name evidence="7" type="ORF">NQF87_07600</name>
</gene>
<dbReference type="Gene3D" id="2.30.22.10">
    <property type="entry name" value="Head domain of nucleotide exchange factor GrpE"/>
    <property type="match status" value="1"/>
</dbReference>
<keyword evidence="2 4" id="KW-0346">Stress response</keyword>
<feature type="region of interest" description="Disordered" evidence="6">
    <location>
        <begin position="1"/>
        <end position="54"/>
    </location>
</feature>
<dbReference type="InterPro" id="IPR009012">
    <property type="entry name" value="GrpE_head"/>
</dbReference>
<dbReference type="InterPro" id="IPR013805">
    <property type="entry name" value="GrpE_CC"/>
</dbReference>
<evidence type="ECO:0000256" key="5">
    <source>
        <dbReference type="RuleBase" id="RU004478"/>
    </source>
</evidence>
<evidence type="ECO:0000256" key="4">
    <source>
        <dbReference type="HAMAP-Rule" id="MF_01151"/>
    </source>
</evidence>
<protein>
    <recommendedName>
        <fullName evidence="4">Protein GrpE</fullName>
    </recommendedName>
    <alternativeName>
        <fullName evidence="4">HSP-70 cofactor</fullName>
    </alternativeName>
</protein>
<keyword evidence="3 4" id="KW-0143">Chaperone</keyword>
<evidence type="ECO:0000313" key="8">
    <source>
        <dbReference type="Proteomes" id="UP001165633"/>
    </source>
</evidence>
<evidence type="ECO:0000256" key="3">
    <source>
        <dbReference type="ARBA" id="ARBA00023186"/>
    </source>
</evidence>
<reference evidence="7" key="1">
    <citation type="submission" date="2022-07" db="EMBL/GenBank/DDBJ databases">
        <title>Bombella genomes.</title>
        <authorList>
            <person name="Harer L."/>
            <person name="Styblova S."/>
            <person name="Ehrmann M."/>
        </authorList>
    </citation>
    <scope>NUCLEOTIDE SEQUENCE</scope>
    <source>
        <strain evidence="7">TMW 2.2559</strain>
    </source>
</reference>
<dbReference type="PRINTS" id="PR00773">
    <property type="entry name" value="GRPEPROTEIN"/>
</dbReference>
<dbReference type="PANTHER" id="PTHR21237:SF23">
    <property type="entry name" value="GRPE PROTEIN HOMOLOG, MITOCHONDRIAL"/>
    <property type="match status" value="1"/>
</dbReference>
<dbReference type="Gene3D" id="3.90.20.20">
    <property type="match status" value="1"/>
</dbReference>
<feature type="compositionally biased region" description="Low complexity" evidence="6">
    <location>
        <begin position="15"/>
        <end position="29"/>
    </location>
</feature>
<dbReference type="EMBL" id="JANIDV010000005">
    <property type="protein sequence ID" value="MCX5616834.1"/>
    <property type="molecule type" value="Genomic_DNA"/>
</dbReference>
<dbReference type="Proteomes" id="UP001165633">
    <property type="component" value="Unassembled WGS sequence"/>
</dbReference>
<dbReference type="SUPFAM" id="SSF58014">
    <property type="entry name" value="Coiled-coil domain of nucleotide exchange factor GrpE"/>
    <property type="match status" value="1"/>
</dbReference>
<comment type="function">
    <text evidence="4">Participates actively in the response to hyperosmotic and heat shock by preventing the aggregation of stress-denatured proteins, in association with DnaK and GrpE. It is the nucleotide exchange factor for DnaK and may function as a thermosensor. Unfolded proteins bind initially to DnaJ; upon interaction with the DnaJ-bound protein, DnaK hydrolyzes its bound ATP, resulting in the formation of a stable complex. GrpE releases ADP from DnaK; ATP binding to DnaK triggers the release of the substrate protein, thus completing the reaction cycle. Several rounds of ATP-dependent interactions between DnaJ, DnaK and GrpE are required for fully efficient folding.</text>
</comment>
<evidence type="ECO:0000256" key="1">
    <source>
        <dbReference type="ARBA" id="ARBA00009054"/>
    </source>
</evidence>
<keyword evidence="4" id="KW-0963">Cytoplasm</keyword>
<evidence type="ECO:0000256" key="2">
    <source>
        <dbReference type="ARBA" id="ARBA00023016"/>
    </source>
</evidence>
<keyword evidence="8" id="KW-1185">Reference proteome</keyword>
<dbReference type="CDD" id="cd00446">
    <property type="entry name" value="GrpE"/>
    <property type="match status" value="1"/>
</dbReference>
<accession>A0ABT3WES5</accession>
<proteinExistence type="inferred from homology"/>
<sequence length="211" mass="23524">MTEKTSHNETPQANAPQHEAQPHEAAAQAENHDSHGEDSLAGAGSAEERIAALEERLAEMEDRWKRSEADNQNLRSRHKRELEDTRHYAVQKFARDVVEAAENLHRGLSALPPQAEGEDALITRLREGFEGTERSFLSILERNGITRVDPTHGPFDANLHQAMQEQEVDHLPPNHVVQAWTPTWMLKDRLLKPAMVIVSNASSTGSAPGKD</sequence>
<organism evidence="7 8">
    <name type="scientific">Bombella dulcis</name>
    <dbReference type="NCBI Taxonomy" id="2967339"/>
    <lineage>
        <taxon>Bacteria</taxon>
        <taxon>Pseudomonadati</taxon>
        <taxon>Pseudomonadota</taxon>
        <taxon>Alphaproteobacteria</taxon>
        <taxon>Acetobacterales</taxon>
        <taxon>Acetobacteraceae</taxon>
        <taxon>Bombella</taxon>
    </lineage>
</organism>
<dbReference type="InterPro" id="IPR000740">
    <property type="entry name" value="GrpE"/>
</dbReference>
<comment type="similarity">
    <text evidence="1 4 5">Belongs to the GrpE family.</text>
</comment>
<dbReference type="PANTHER" id="PTHR21237">
    <property type="entry name" value="GRPE PROTEIN"/>
    <property type="match status" value="1"/>
</dbReference>